<dbReference type="AlphaFoldDB" id="A0A1U7Y9U9"/>
<dbReference type="PANTHER" id="PTHR48011">
    <property type="entry name" value="CCR4-NOT TRANSCRIPTIONAL COMPLEX SUBUNIT CAF120-RELATED"/>
    <property type="match status" value="1"/>
</dbReference>
<accession>A0A1U7Y9U9</accession>
<dbReference type="InterPro" id="IPR052751">
    <property type="entry name" value="Plant_MAPKKK"/>
</dbReference>
<name>A0A1U7Y9U9_NICSY</name>
<proteinExistence type="predicted"/>
<evidence type="ECO:0000313" key="2">
    <source>
        <dbReference type="Proteomes" id="UP000189701"/>
    </source>
</evidence>
<feature type="domain" description="Protein kinase" evidence="1">
    <location>
        <begin position="3"/>
        <end position="134"/>
    </location>
</feature>
<dbReference type="RefSeq" id="XP_009796019.1">
    <property type="nucleotide sequence ID" value="XM_009797717.1"/>
</dbReference>
<gene>
    <name evidence="3" type="primary">LOC104242648</name>
</gene>
<protein>
    <submittedName>
        <fullName evidence="3">Serine/threonine-protein kinase BCK1/SLK1/SSP31-like</fullName>
    </submittedName>
</protein>
<evidence type="ECO:0000313" key="3">
    <source>
        <dbReference type="RefSeq" id="XP_009796019.1"/>
    </source>
</evidence>
<dbReference type="InterPro" id="IPR011009">
    <property type="entry name" value="Kinase-like_dom_sf"/>
</dbReference>
<dbReference type="Gene3D" id="1.10.510.10">
    <property type="entry name" value="Transferase(Phosphotransferase) domain 1"/>
    <property type="match status" value="1"/>
</dbReference>
<dbReference type="InterPro" id="IPR000719">
    <property type="entry name" value="Prot_kinase_dom"/>
</dbReference>
<dbReference type="SUPFAM" id="SSF56112">
    <property type="entry name" value="Protein kinase-like (PK-like)"/>
    <property type="match status" value="1"/>
</dbReference>
<sequence>MYWKKLKVLGAGSYGTMSLALTMDGLSTLAAVKSAEAKDSSSLSMEGGILDALKGFPYVVQCFGEDVSVENDKPTYNLFLEYATGGTLHNLVDIYSKSKKMLQESTVACYAFQLLTGFSHVHRKRIYSLRSKAA</sequence>
<reference evidence="2" key="1">
    <citation type="journal article" date="2013" name="Genome Biol.">
        <title>Reference genomes and transcriptomes of Nicotiana sylvestris and Nicotiana tomentosiformis.</title>
        <authorList>
            <person name="Sierro N."/>
            <person name="Battey J.N."/>
            <person name="Ouadi S."/>
            <person name="Bovet L."/>
            <person name="Goepfert S."/>
            <person name="Bakaher N."/>
            <person name="Peitsch M.C."/>
            <person name="Ivanov N.V."/>
        </authorList>
    </citation>
    <scope>NUCLEOTIDE SEQUENCE [LARGE SCALE GENOMIC DNA]</scope>
</reference>
<dbReference type="eggNOG" id="KOG0198">
    <property type="taxonomic scope" value="Eukaryota"/>
</dbReference>
<dbReference type="Proteomes" id="UP000189701">
    <property type="component" value="Unplaced"/>
</dbReference>
<dbReference type="PROSITE" id="PS50011">
    <property type="entry name" value="PROTEIN_KINASE_DOM"/>
    <property type="match status" value="1"/>
</dbReference>
<dbReference type="PANTHER" id="PTHR48011:SF86">
    <property type="entry name" value="MITOGEN-ACTIVATED PROTEIN KINASE 4-LIKE"/>
    <property type="match status" value="1"/>
</dbReference>
<dbReference type="GO" id="GO:0007165">
    <property type="term" value="P:signal transduction"/>
    <property type="evidence" value="ECO:0007669"/>
    <property type="project" value="TreeGrafter"/>
</dbReference>
<reference evidence="3" key="2">
    <citation type="submission" date="2025-08" db="UniProtKB">
        <authorList>
            <consortium name="RefSeq"/>
        </authorList>
    </citation>
    <scope>IDENTIFICATION</scope>
    <source>
        <tissue evidence="3">Leaf</tissue>
    </source>
</reference>
<dbReference type="GO" id="GO:0005524">
    <property type="term" value="F:ATP binding"/>
    <property type="evidence" value="ECO:0007669"/>
    <property type="project" value="InterPro"/>
</dbReference>
<organism evidence="2 3">
    <name type="scientific">Nicotiana sylvestris</name>
    <name type="common">Wood tobacco</name>
    <name type="synonym">South American tobacco</name>
    <dbReference type="NCBI Taxonomy" id="4096"/>
    <lineage>
        <taxon>Eukaryota</taxon>
        <taxon>Viridiplantae</taxon>
        <taxon>Streptophyta</taxon>
        <taxon>Embryophyta</taxon>
        <taxon>Tracheophyta</taxon>
        <taxon>Spermatophyta</taxon>
        <taxon>Magnoliopsida</taxon>
        <taxon>eudicotyledons</taxon>
        <taxon>Gunneridae</taxon>
        <taxon>Pentapetalae</taxon>
        <taxon>asterids</taxon>
        <taxon>lamiids</taxon>
        <taxon>Solanales</taxon>
        <taxon>Solanaceae</taxon>
        <taxon>Nicotianoideae</taxon>
        <taxon>Nicotianeae</taxon>
        <taxon>Nicotiana</taxon>
    </lineage>
</organism>
<keyword evidence="2" id="KW-1185">Reference proteome</keyword>
<dbReference type="Pfam" id="PF00069">
    <property type="entry name" value="Pkinase"/>
    <property type="match status" value="1"/>
</dbReference>
<evidence type="ECO:0000259" key="1">
    <source>
        <dbReference type="PROSITE" id="PS50011"/>
    </source>
</evidence>
<dbReference type="STRING" id="4096.A0A1U7Y9U9"/>
<dbReference type="GO" id="GO:0004672">
    <property type="term" value="F:protein kinase activity"/>
    <property type="evidence" value="ECO:0007669"/>
    <property type="project" value="InterPro"/>
</dbReference>